<dbReference type="Pfam" id="PF03819">
    <property type="entry name" value="MazG"/>
    <property type="match status" value="1"/>
</dbReference>
<dbReference type="CDD" id="cd11531">
    <property type="entry name" value="NTP-PPase_BsYpjD"/>
    <property type="match status" value="1"/>
</dbReference>
<sequence>MSLSRESQKHCVRKRFDITYVGKPHAQRGAWTVSQKSLADIQKEVDAYISQFKEGYFSPLSMLARMSEEVGELAREVNHRFGEKPKKADEADNSIEMELGDILFIVVCFANSLGIDLAEAHDRVMHKFNTRDADRWTRKNVEP</sequence>
<feature type="domain" description="NTP pyrophosphohydrolase MazG-like" evidence="1">
    <location>
        <begin position="57"/>
        <end position="136"/>
    </location>
</feature>
<gene>
    <name evidence="2" type="ORF">I8J29_07950</name>
</gene>
<reference evidence="2 3" key="1">
    <citation type="submission" date="2021-03" db="EMBL/GenBank/DDBJ databases">
        <title>Paenibacillus artemisicola MWE-103 whole genome sequence.</title>
        <authorList>
            <person name="Ham Y.J."/>
        </authorList>
    </citation>
    <scope>NUCLEOTIDE SEQUENCE [LARGE SCALE GENOMIC DNA]</scope>
    <source>
        <strain evidence="2 3">MWE-103</strain>
    </source>
</reference>
<evidence type="ECO:0000259" key="1">
    <source>
        <dbReference type="Pfam" id="PF03819"/>
    </source>
</evidence>
<name>A0ABS3W730_9BACL</name>
<evidence type="ECO:0000313" key="2">
    <source>
        <dbReference type="EMBL" id="MBO7744121.1"/>
    </source>
</evidence>
<dbReference type="SUPFAM" id="SSF101386">
    <property type="entry name" value="all-alpha NTP pyrophosphatases"/>
    <property type="match status" value="1"/>
</dbReference>
<dbReference type="PANTHER" id="PTHR42692:SF1">
    <property type="entry name" value="NUCLEOTIDE PYROPHOSPHOHYDROLASE"/>
    <property type="match status" value="1"/>
</dbReference>
<dbReference type="Gene3D" id="1.10.287.1080">
    <property type="entry name" value="MazG-like"/>
    <property type="match status" value="1"/>
</dbReference>
<comment type="caution">
    <text evidence="2">The sequence shown here is derived from an EMBL/GenBank/DDBJ whole genome shotgun (WGS) entry which is preliminary data.</text>
</comment>
<dbReference type="InterPro" id="IPR004518">
    <property type="entry name" value="MazG-like_dom"/>
</dbReference>
<organism evidence="2 3">
    <name type="scientific">Paenibacillus artemisiicola</name>
    <dbReference type="NCBI Taxonomy" id="1172618"/>
    <lineage>
        <taxon>Bacteria</taxon>
        <taxon>Bacillati</taxon>
        <taxon>Bacillota</taxon>
        <taxon>Bacilli</taxon>
        <taxon>Bacillales</taxon>
        <taxon>Paenibacillaceae</taxon>
        <taxon>Paenibacillus</taxon>
    </lineage>
</organism>
<keyword evidence="3" id="KW-1185">Reference proteome</keyword>
<dbReference type="EMBL" id="JAGGDJ010000003">
    <property type="protein sequence ID" value="MBO7744121.1"/>
    <property type="molecule type" value="Genomic_DNA"/>
</dbReference>
<proteinExistence type="predicted"/>
<dbReference type="InterPro" id="IPR012359">
    <property type="entry name" value="MazG-related_YpjD"/>
</dbReference>
<dbReference type="PANTHER" id="PTHR42692">
    <property type="entry name" value="NUCLEOTIDE PYROPHOSPHOHYDROLASE"/>
    <property type="match status" value="1"/>
</dbReference>
<dbReference type="Proteomes" id="UP000670947">
    <property type="component" value="Unassembled WGS sequence"/>
</dbReference>
<evidence type="ECO:0000313" key="3">
    <source>
        <dbReference type="Proteomes" id="UP000670947"/>
    </source>
</evidence>
<dbReference type="InterPro" id="IPR047046">
    <property type="entry name" value="YpjD/YvdC"/>
</dbReference>
<protein>
    <submittedName>
        <fullName evidence="2">Nucleotide pyrophosphohydrolase</fullName>
    </submittedName>
</protein>
<accession>A0ABS3W730</accession>